<dbReference type="PRINTS" id="PR00625">
    <property type="entry name" value="JDOMAIN"/>
</dbReference>
<dbReference type="OrthoDB" id="270167at2759"/>
<evidence type="ECO:0000256" key="6">
    <source>
        <dbReference type="SAM" id="SignalP"/>
    </source>
</evidence>
<keyword evidence="10" id="KW-1185">Reference proteome</keyword>
<feature type="chain" id="PRO_5033717583" description="J domain-containing protein" evidence="6">
    <location>
        <begin position="20"/>
        <end position="313"/>
    </location>
</feature>
<dbReference type="InterPro" id="IPR036869">
    <property type="entry name" value="J_dom_sf"/>
</dbReference>
<reference evidence="9 11" key="2">
    <citation type="submission" date="2018-03" db="EMBL/GenBank/DDBJ databases">
        <authorList>
            <person name="Fogelqvist J."/>
        </authorList>
    </citation>
    <scope>NUCLEOTIDE SEQUENCE [LARGE SCALE GENOMIC DNA]</scope>
</reference>
<dbReference type="Proteomes" id="UP000290189">
    <property type="component" value="Unassembled WGS sequence"/>
</dbReference>
<dbReference type="InterPro" id="IPR001623">
    <property type="entry name" value="DnaJ_domain"/>
</dbReference>
<feature type="domain" description="J" evidence="7">
    <location>
        <begin position="29"/>
        <end position="96"/>
    </location>
</feature>
<evidence type="ECO:0000256" key="2">
    <source>
        <dbReference type="ARBA" id="ARBA00022692"/>
    </source>
</evidence>
<evidence type="ECO:0000313" key="11">
    <source>
        <dbReference type="Proteomes" id="UP000290189"/>
    </source>
</evidence>
<dbReference type="SMART" id="SM00271">
    <property type="entry name" value="DnaJ"/>
    <property type="match status" value="1"/>
</dbReference>
<keyword evidence="4" id="KW-0472">Membrane</keyword>
<dbReference type="InterPro" id="IPR018253">
    <property type="entry name" value="DnaJ_domain_CS"/>
</dbReference>
<dbReference type="SUPFAM" id="SSF46565">
    <property type="entry name" value="Chaperone J-domain"/>
    <property type="match status" value="1"/>
</dbReference>
<evidence type="ECO:0000313" key="10">
    <source>
        <dbReference type="Proteomes" id="UP000039324"/>
    </source>
</evidence>
<dbReference type="EMBL" id="OVEO01000011">
    <property type="protein sequence ID" value="SPQ99167.1"/>
    <property type="molecule type" value="Genomic_DNA"/>
</dbReference>
<comment type="subcellular location">
    <subcellularLocation>
        <location evidence="1">Membrane</location>
        <topology evidence="1">Multi-pass membrane protein</topology>
    </subcellularLocation>
</comment>
<accession>A0A0G4IMB0</accession>
<evidence type="ECO:0000256" key="3">
    <source>
        <dbReference type="ARBA" id="ARBA00022989"/>
    </source>
</evidence>
<evidence type="ECO:0000256" key="4">
    <source>
        <dbReference type="ARBA" id="ARBA00023136"/>
    </source>
</evidence>
<dbReference type="Gene3D" id="1.10.287.110">
    <property type="entry name" value="DnaJ domain"/>
    <property type="match status" value="1"/>
</dbReference>
<dbReference type="GO" id="GO:0005789">
    <property type="term" value="C:endoplasmic reticulum membrane"/>
    <property type="evidence" value="ECO:0007669"/>
    <property type="project" value="TreeGrafter"/>
</dbReference>
<dbReference type="PANTHER" id="PTHR44176">
    <property type="entry name" value="DNAJ HOMOLOG SUBFAMILY C MEMBER 25"/>
    <property type="match status" value="1"/>
</dbReference>
<evidence type="ECO:0000259" key="7">
    <source>
        <dbReference type="PROSITE" id="PS50076"/>
    </source>
</evidence>
<dbReference type="PROSITE" id="PS50076">
    <property type="entry name" value="DNAJ_2"/>
    <property type="match status" value="1"/>
</dbReference>
<gene>
    <name evidence="8" type="ORF">PBRA_004903</name>
    <name evidence="9" type="ORF">PLBR_LOCUS6382</name>
</gene>
<dbReference type="CDD" id="cd06257">
    <property type="entry name" value="DnaJ"/>
    <property type="match status" value="1"/>
</dbReference>
<dbReference type="Proteomes" id="UP000039324">
    <property type="component" value="Unassembled WGS sequence"/>
</dbReference>
<feature type="signal peptide" evidence="6">
    <location>
        <begin position="1"/>
        <end position="19"/>
    </location>
</feature>
<name>A0A0G4IMB0_PLABS</name>
<geneLocation type="mitochondrion" evidence="9"/>
<keyword evidence="5" id="KW-0143">Chaperone</keyword>
<keyword evidence="2" id="KW-0812">Transmembrane</keyword>
<dbReference type="OMA" id="TERWCWT"/>
<dbReference type="InterPro" id="IPR044632">
    <property type="entry name" value="DNAJC25-like"/>
</dbReference>
<dbReference type="PANTHER" id="PTHR44176:SF1">
    <property type="entry name" value="DNAJ HOMOLOG SUBFAMILY C MEMBER 25"/>
    <property type="match status" value="1"/>
</dbReference>
<organism evidence="8 10">
    <name type="scientific">Plasmodiophora brassicae</name>
    <name type="common">Clubroot disease agent</name>
    <dbReference type="NCBI Taxonomy" id="37360"/>
    <lineage>
        <taxon>Eukaryota</taxon>
        <taxon>Sar</taxon>
        <taxon>Rhizaria</taxon>
        <taxon>Endomyxa</taxon>
        <taxon>Phytomyxea</taxon>
        <taxon>Plasmodiophorida</taxon>
        <taxon>Plasmodiophoridae</taxon>
        <taxon>Plasmodiophora</taxon>
    </lineage>
</organism>
<keyword evidence="6" id="KW-0732">Signal</keyword>
<sequence length="313" mass="36628">MPRIWRLVLVVLAVGVVAGELGMYCGDSNCYDILGIGREATPADIKKAYYKLSMKYHPDKVAGKQSAADEDMFRRIANAYEILKDEAVRAEYNEFVDHPERFFQHYATWMRRRYFGHQESVGNVFVLILITATIVDWIHRRNVYHELRSRLVYEPKVQERVRALRGLPAASAMDAKGKRKSKRRADDLDDITDAEISAVVEMPNWTGGPPTWRDSLPMRMSHWPVHIAKFLAWAARWLVLFTILRRPYGDDEKAFLLRRNLCLSQGAWQALPEHRRKALWDLELWDVDAYQAWRRRQRQRNKGGDDYDSDFVD</sequence>
<evidence type="ECO:0000313" key="8">
    <source>
        <dbReference type="EMBL" id="CEO96232.1"/>
    </source>
</evidence>
<dbReference type="Pfam" id="PF00226">
    <property type="entry name" value="DnaJ"/>
    <property type="match status" value="1"/>
</dbReference>
<dbReference type="STRING" id="37360.A0A0G4IMB0"/>
<evidence type="ECO:0000256" key="5">
    <source>
        <dbReference type="ARBA" id="ARBA00023186"/>
    </source>
</evidence>
<keyword evidence="3" id="KW-1133">Transmembrane helix</keyword>
<reference evidence="8 10" key="1">
    <citation type="submission" date="2015-02" db="EMBL/GenBank/DDBJ databases">
        <authorList>
            <person name="Chooi Y.-H."/>
        </authorList>
    </citation>
    <scope>NUCLEOTIDE SEQUENCE [LARGE SCALE GENOMIC DNA]</scope>
    <source>
        <strain evidence="8">E3</strain>
    </source>
</reference>
<evidence type="ECO:0000313" key="9">
    <source>
        <dbReference type="EMBL" id="SPQ99167.1"/>
    </source>
</evidence>
<dbReference type="EMBL" id="CDSF01000057">
    <property type="protein sequence ID" value="CEO96232.1"/>
    <property type="molecule type" value="Genomic_DNA"/>
</dbReference>
<dbReference type="AlphaFoldDB" id="A0A0G4IMB0"/>
<keyword evidence="9" id="KW-0496">Mitochondrion</keyword>
<dbReference type="PROSITE" id="PS00636">
    <property type="entry name" value="DNAJ_1"/>
    <property type="match status" value="1"/>
</dbReference>
<evidence type="ECO:0000256" key="1">
    <source>
        <dbReference type="ARBA" id="ARBA00004141"/>
    </source>
</evidence>
<protein>
    <recommendedName>
        <fullName evidence="7">J domain-containing protein</fullName>
    </recommendedName>
</protein>
<proteinExistence type="predicted"/>
<dbReference type="GO" id="GO:0006457">
    <property type="term" value="P:protein folding"/>
    <property type="evidence" value="ECO:0007669"/>
    <property type="project" value="InterPro"/>
</dbReference>